<dbReference type="Proteomes" id="UP000515518">
    <property type="component" value="Chromosome"/>
</dbReference>
<proteinExistence type="predicted"/>
<name>A0A7G6RH19_RHILV</name>
<protein>
    <submittedName>
        <fullName evidence="1">Uncharacterized protein</fullName>
    </submittedName>
</protein>
<sequence>MKRLDFAAFGYGKQDRFSLSFFNDGQTIAALIGSSQSREGRAGVKIPV</sequence>
<accession>A0A7G6RH19</accession>
<dbReference type="AlphaFoldDB" id="A0A7G6RH19"/>
<reference evidence="2" key="1">
    <citation type="journal article" date="2020" name="Mol. Plant Microbe">
        <title>Rhizobial microsymbionts of the narrowly endemic Oxytropis species growing in Kamchatka are characterized by significant genetic diversity and possess a set of genes that are associated with T3SS and T6SS secretion systems and can affect the development of symbiosis.</title>
        <authorList>
            <person name="Safronova V."/>
            <person name="Guro P."/>
            <person name="Sazanova A."/>
            <person name="Kuznetsova I."/>
            <person name="Belimov A."/>
            <person name="Yakubov V."/>
            <person name="Chirak E."/>
            <person name="Afonin A."/>
            <person name="Gogolev Y."/>
            <person name="Andronov E."/>
            <person name="Tikhonovich I."/>
        </authorList>
    </citation>
    <scope>NUCLEOTIDE SEQUENCE [LARGE SCALE GENOMIC DNA]</scope>
    <source>
        <strain evidence="2">RCAM0610</strain>
    </source>
</reference>
<dbReference type="EMBL" id="CP050549">
    <property type="protein sequence ID" value="QND41551.1"/>
    <property type="molecule type" value="Genomic_DNA"/>
</dbReference>
<evidence type="ECO:0000313" key="1">
    <source>
        <dbReference type="EMBL" id="QND41551.1"/>
    </source>
</evidence>
<evidence type="ECO:0000313" key="2">
    <source>
        <dbReference type="Proteomes" id="UP000515518"/>
    </source>
</evidence>
<organism evidence="1 2">
    <name type="scientific">Rhizobium leguminosarum bv. viciae</name>
    <dbReference type="NCBI Taxonomy" id="387"/>
    <lineage>
        <taxon>Bacteria</taxon>
        <taxon>Pseudomonadati</taxon>
        <taxon>Pseudomonadota</taxon>
        <taxon>Alphaproteobacteria</taxon>
        <taxon>Hyphomicrobiales</taxon>
        <taxon>Rhizobiaceae</taxon>
        <taxon>Rhizobium/Agrobacterium group</taxon>
        <taxon>Rhizobium</taxon>
    </lineage>
</organism>
<gene>
    <name evidence="1" type="ORF">HB770_10755</name>
</gene>